<gene>
    <name evidence="2" type="ORF">SBOR_9167</name>
</gene>
<name>W9C0W9_SCLBF</name>
<evidence type="ECO:0000313" key="2">
    <source>
        <dbReference type="EMBL" id="ESZ90447.1"/>
    </source>
</evidence>
<evidence type="ECO:0000256" key="1">
    <source>
        <dbReference type="SAM" id="MobiDB-lite"/>
    </source>
</evidence>
<organism evidence="2 3">
    <name type="scientific">Sclerotinia borealis (strain F-4128)</name>
    <dbReference type="NCBI Taxonomy" id="1432307"/>
    <lineage>
        <taxon>Eukaryota</taxon>
        <taxon>Fungi</taxon>
        <taxon>Dikarya</taxon>
        <taxon>Ascomycota</taxon>
        <taxon>Pezizomycotina</taxon>
        <taxon>Leotiomycetes</taxon>
        <taxon>Helotiales</taxon>
        <taxon>Sclerotiniaceae</taxon>
        <taxon>Sclerotinia</taxon>
    </lineage>
</organism>
<protein>
    <submittedName>
        <fullName evidence="2">Uncharacterized protein</fullName>
    </submittedName>
</protein>
<keyword evidence="3" id="KW-1185">Reference proteome</keyword>
<feature type="region of interest" description="Disordered" evidence="1">
    <location>
        <begin position="44"/>
        <end position="72"/>
    </location>
</feature>
<dbReference type="Proteomes" id="UP000019487">
    <property type="component" value="Unassembled WGS sequence"/>
</dbReference>
<proteinExistence type="predicted"/>
<dbReference type="EMBL" id="AYSA01000628">
    <property type="protein sequence ID" value="ESZ90447.1"/>
    <property type="molecule type" value="Genomic_DNA"/>
</dbReference>
<accession>W9C0W9</accession>
<reference evidence="2 3" key="1">
    <citation type="journal article" date="2014" name="Genome Announc.">
        <title>Draft genome sequence of Sclerotinia borealis, a psychrophilic plant pathogenic fungus.</title>
        <authorList>
            <person name="Mardanov A.V."/>
            <person name="Beletsky A.V."/>
            <person name="Kadnikov V.V."/>
            <person name="Ignatov A.N."/>
            <person name="Ravin N.V."/>
        </authorList>
    </citation>
    <scope>NUCLEOTIDE SEQUENCE [LARGE SCALE GENOMIC DNA]</scope>
    <source>
        <strain evidence="3">F-4157</strain>
    </source>
</reference>
<feature type="compositionally biased region" description="Basic and acidic residues" evidence="1">
    <location>
        <begin position="49"/>
        <end position="72"/>
    </location>
</feature>
<dbReference type="HOGENOM" id="CLU_2723645_0_0_1"/>
<dbReference type="AlphaFoldDB" id="W9C0W9"/>
<sequence>MPPNPIDQVLADALKAEIHARIVEAANDEAVFRKQRLELAQLAHEEEEERKNEAYEAEQKRKDEESEARKRH</sequence>
<comment type="caution">
    <text evidence="2">The sequence shown here is derived from an EMBL/GenBank/DDBJ whole genome shotgun (WGS) entry which is preliminary data.</text>
</comment>
<evidence type="ECO:0000313" key="3">
    <source>
        <dbReference type="Proteomes" id="UP000019487"/>
    </source>
</evidence>